<dbReference type="eggNOG" id="COG1409">
    <property type="taxonomic scope" value="Bacteria"/>
</dbReference>
<evidence type="ECO:0000259" key="5">
    <source>
        <dbReference type="Pfam" id="PF00149"/>
    </source>
</evidence>
<proteinExistence type="inferred from homology"/>
<dbReference type="Proteomes" id="UP000008701">
    <property type="component" value="Chromosome"/>
</dbReference>
<dbReference type="AlphaFoldDB" id="A1BE24"/>
<comment type="similarity">
    <text evidence="4">Belongs to the cyclic nucleotide phosphodiesterase class-III family.</text>
</comment>
<keyword evidence="7" id="KW-1185">Reference proteome</keyword>
<dbReference type="Gene3D" id="3.60.21.10">
    <property type="match status" value="1"/>
</dbReference>
<dbReference type="SUPFAM" id="SSF56300">
    <property type="entry name" value="Metallo-dependent phosphatases"/>
    <property type="match status" value="1"/>
</dbReference>
<dbReference type="OrthoDB" id="597003at2"/>
<dbReference type="STRING" id="290317.Cpha266_0595"/>
<keyword evidence="3" id="KW-0408">Iron</keyword>
<dbReference type="InterPro" id="IPR004843">
    <property type="entry name" value="Calcineurin-like_PHP"/>
</dbReference>
<evidence type="ECO:0000256" key="1">
    <source>
        <dbReference type="ARBA" id="ARBA00022723"/>
    </source>
</evidence>
<dbReference type="PANTHER" id="PTHR42988">
    <property type="entry name" value="PHOSPHOHYDROLASE"/>
    <property type="match status" value="1"/>
</dbReference>
<dbReference type="GO" id="GO:0016787">
    <property type="term" value="F:hydrolase activity"/>
    <property type="evidence" value="ECO:0007669"/>
    <property type="project" value="UniProtKB-KW"/>
</dbReference>
<evidence type="ECO:0000313" key="7">
    <source>
        <dbReference type="Proteomes" id="UP000008701"/>
    </source>
</evidence>
<dbReference type="EMBL" id="CP000492">
    <property type="protein sequence ID" value="ABL64651.1"/>
    <property type="molecule type" value="Genomic_DNA"/>
</dbReference>
<keyword evidence="2" id="KW-0378">Hydrolase</keyword>
<feature type="domain" description="Calcineurin-like phosphoesterase" evidence="5">
    <location>
        <begin position="6"/>
        <end position="245"/>
    </location>
</feature>
<protein>
    <submittedName>
        <fullName evidence="6">Metallophosphoesterase</fullName>
    </submittedName>
</protein>
<gene>
    <name evidence="6" type="ordered locus">Cpha266_0595</name>
</gene>
<dbReference type="HOGENOM" id="CLU_959280_0_0_10"/>
<accession>A1BE24</accession>
<dbReference type="Pfam" id="PF00149">
    <property type="entry name" value="Metallophos"/>
    <property type="match status" value="1"/>
</dbReference>
<evidence type="ECO:0000313" key="6">
    <source>
        <dbReference type="EMBL" id="ABL64651.1"/>
    </source>
</evidence>
<sequence length="288" mass="32991">MIESSIKIAHISDLHLAGRNDRRLLQYLDGMLEHFKKVKVDHLIISGDLTDTAEPKDWQILKDRLIAHDLYEWQKVTVIAGNHDLINLEEEMRFYNVLNPLPGIRNRSFSGKVSRFCTMFSELIVSEDASVAGFPFVKILKVDGFSFALVAVNSVWPWHPADNPLGARGCISPSELRVLRIPDVVDVLRESFVVGLCHHAYKVYSTESVIDQAFDWTMELTNRNEYLEVLKLLGARIALHGHFHRFQSYRVDDISFFNGGSFKYSPERYSELIVRCDGSFSQQFLNLA</sequence>
<evidence type="ECO:0000256" key="4">
    <source>
        <dbReference type="ARBA" id="ARBA00025742"/>
    </source>
</evidence>
<dbReference type="GO" id="GO:0046872">
    <property type="term" value="F:metal ion binding"/>
    <property type="evidence" value="ECO:0007669"/>
    <property type="project" value="UniProtKB-KW"/>
</dbReference>
<organism evidence="6 7">
    <name type="scientific">Chlorobium phaeobacteroides (strain DSM 266 / SMG 266 / 2430)</name>
    <dbReference type="NCBI Taxonomy" id="290317"/>
    <lineage>
        <taxon>Bacteria</taxon>
        <taxon>Pseudomonadati</taxon>
        <taxon>Chlorobiota</taxon>
        <taxon>Chlorobiia</taxon>
        <taxon>Chlorobiales</taxon>
        <taxon>Chlorobiaceae</taxon>
        <taxon>Chlorobium/Pelodictyon group</taxon>
        <taxon>Chlorobium</taxon>
    </lineage>
</organism>
<dbReference type="RefSeq" id="WP_011744484.1">
    <property type="nucleotide sequence ID" value="NC_008639.1"/>
</dbReference>
<keyword evidence="1" id="KW-0479">Metal-binding</keyword>
<reference evidence="6 7" key="1">
    <citation type="submission" date="2006-12" db="EMBL/GenBank/DDBJ databases">
        <title>Complete sequence of Chlorobium phaeobacteroides DSM 266.</title>
        <authorList>
            <consortium name="US DOE Joint Genome Institute"/>
            <person name="Copeland A."/>
            <person name="Lucas S."/>
            <person name="Lapidus A."/>
            <person name="Barry K."/>
            <person name="Detter J.C."/>
            <person name="Glavina del Rio T."/>
            <person name="Hammon N."/>
            <person name="Israni S."/>
            <person name="Pitluck S."/>
            <person name="Goltsman E."/>
            <person name="Schmutz J."/>
            <person name="Larimer F."/>
            <person name="Land M."/>
            <person name="Hauser L."/>
            <person name="Mikhailova N."/>
            <person name="Li T."/>
            <person name="Overmann J."/>
            <person name="Bryant D.A."/>
            <person name="Richardson P."/>
        </authorList>
    </citation>
    <scope>NUCLEOTIDE SEQUENCE [LARGE SCALE GENOMIC DNA]</scope>
    <source>
        <strain evidence="6 7">DSM 266</strain>
    </source>
</reference>
<evidence type="ECO:0000256" key="3">
    <source>
        <dbReference type="ARBA" id="ARBA00023004"/>
    </source>
</evidence>
<dbReference type="InterPro" id="IPR029052">
    <property type="entry name" value="Metallo-depent_PP-like"/>
</dbReference>
<dbReference type="KEGG" id="cph:Cpha266_0595"/>
<evidence type="ECO:0000256" key="2">
    <source>
        <dbReference type="ARBA" id="ARBA00022801"/>
    </source>
</evidence>
<dbReference type="InterPro" id="IPR050884">
    <property type="entry name" value="CNP_phosphodiesterase-III"/>
</dbReference>
<name>A1BE24_CHLPD</name>
<dbReference type="PANTHER" id="PTHR42988:SF2">
    <property type="entry name" value="CYCLIC NUCLEOTIDE PHOSPHODIESTERASE CBUA0032-RELATED"/>
    <property type="match status" value="1"/>
</dbReference>